<feature type="domain" description="Electron transfer flavoprotein alpha/beta-subunit N-terminal" evidence="8">
    <location>
        <begin position="23"/>
        <end position="214"/>
    </location>
</feature>
<dbReference type="SUPFAM" id="SSF52402">
    <property type="entry name" value="Adenine nucleotide alpha hydrolases-like"/>
    <property type="match status" value="1"/>
</dbReference>
<dbReference type="GO" id="GO:0005829">
    <property type="term" value="C:cytosol"/>
    <property type="evidence" value="ECO:0007669"/>
    <property type="project" value="TreeGrafter"/>
</dbReference>
<evidence type="ECO:0000256" key="5">
    <source>
        <dbReference type="ARBA" id="ARBA00022448"/>
    </source>
</evidence>
<proteinExistence type="inferred from homology"/>
<dbReference type="Pfam" id="PF01012">
    <property type="entry name" value="ETF"/>
    <property type="match status" value="1"/>
</dbReference>
<keyword evidence="10" id="KW-1185">Reference proteome</keyword>
<dbReference type="CDD" id="cd01714">
    <property type="entry name" value="ETF_beta"/>
    <property type="match status" value="1"/>
</dbReference>
<comment type="function">
    <text evidence="7">The electron transfer flavoprotein serves as a specific electron acceptor for other dehydrogenases. It transfers the electrons to the main respiratory chain via ETF-ubiquinone oxidoreductase (ETF dehydrogenase).</text>
</comment>
<comment type="caution">
    <text evidence="9">The sequence shown here is derived from an EMBL/GenBank/DDBJ whole genome shotgun (WGS) entry which is preliminary data.</text>
</comment>
<gene>
    <name evidence="9" type="primary">etfB</name>
    <name evidence="9" type="ORF">GCM10011374_32440</name>
</gene>
<evidence type="ECO:0000256" key="2">
    <source>
        <dbReference type="ARBA" id="ARBA00007557"/>
    </source>
</evidence>
<evidence type="ECO:0000256" key="4">
    <source>
        <dbReference type="ARBA" id="ARBA00016797"/>
    </source>
</evidence>
<dbReference type="SMART" id="SM00893">
    <property type="entry name" value="ETF"/>
    <property type="match status" value="1"/>
</dbReference>
<reference evidence="9" key="2">
    <citation type="submission" date="2020-09" db="EMBL/GenBank/DDBJ databases">
        <authorList>
            <person name="Sun Q."/>
            <person name="Zhou Y."/>
        </authorList>
    </citation>
    <scope>NUCLEOTIDE SEQUENCE</scope>
    <source>
        <strain evidence="9">CGMCC 1.12187</strain>
    </source>
</reference>
<dbReference type="InterPro" id="IPR012255">
    <property type="entry name" value="ETF_b"/>
</dbReference>
<organism evidence="9 10">
    <name type="scientific">Kocuria dechangensis</name>
    <dbReference type="NCBI Taxonomy" id="1176249"/>
    <lineage>
        <taxon>Bacteria</taxon>
        <taxon>Bacillati</taxon>
        <taxon>Actinomycetota</taxon>
        <taxon>Actinomycetes</taxon>
        <taxon>Micrococcales</taxon>
        <taxon>Micrococcaceae</taxon>
        <taxon>Kocuria</taxon>
    </lineage>
</organism>
<dbReference type="InterPro" id="IPR033948">
    <property type="entry name" value="ETF_beta_N"/>
</dbReference>
<dbReference type="AlphaFoldDB" id="A0A917H2K6"/>
<dbReference type="EMBL" id="BMEQ01000022">
    <property type="protein sequence ID" value="GGG65975.1"/>
    <property type="molecule type" value="Genomic_DNA"/>
</dbReference>
<evidence type="ECO:0000313" key="9">
    <source>
        <dbReference type="EMBL" id="GGG65975.1"/>
    </source>
</evidence>
<accession>A0A917H2K6</accession>
<dbReference type="PIRSF" id="PIRSF000090">
    <property type="entry name" value="Beta-ETF"/>
    <property type="match status" value="1"/>
</dbReference>
<evidence type="ECO:0000313" key="10">
    <source>
        <dbReference type="Proteomes" id="UP000638848"/>
    </source>
</evidence>
<dbReference type="GO" id="GO:0009055">
    <property type="term" value="F:electron transfer activity"/>
    <property type="evidence" value="ECO:0007669"/>
    <property type="project" value="InterPro"/>
</dbReference>
<keyword evidence="5" id="KW-0813">Transport</keyword>
<dbReference type="Gene3D" id="3.40.50.620">
    <property type="entry name" value="HUPs"/>
    <property type="match status" value="1"/>
</dbReference>
<evidence type="ECO:0000256" key="1">
    <source>
        <dbReference type="ARBA" id="ARBA00001974"/>
    </source>
</evidence>
<evidence type="ECO:0000256" key="6">
    <source>
        <dbReference type="ARBA" id="ARBA00022982"/>
    </source>
</evidence>
<evidence type="ECO:0000259" key="8">
    <source>
        <dbReference type="SMART" id="SM00893"/>
    </source>
</evidence>
<dbReference type="RefSeq" id="WP_188539098.1">
    <property type="nucleotide sequence ID" value="NZ_BMEQ01000022.1"/>
</dbReference>
<sequence>MKIAVLIKQVPDTNRPRALDPETGLVDRAATEAVLDEIDERALAAALRLRDTADTDTEIVVLTMGPPSAGEALRRCLAVGADSAVHVLDDTLAGSDAVRTSAVLATALRTVEPDLVIAGCESTDGKTGAVPAMLAQRLDYAQATYLCSLSVSESGVTGERTDETGVVELSADFPCIVSVTEQAAEPKTPNLKGIMAAKKKTLRILSTADLPVSTSEVSRIRMLETVPRPPRSSGVLVEDNGTAAQQIVDLLRQNQAI</sequence>
<dbReference type="InterPro" id="IPR014730">
    <property type="entry name" value="ETF_a/b_N"/>
</dbReference>
<protein>
    <recommendedName>
        <fullName evidence="4">Electron transfer flavoprotein subunit beta</fullName>
    </recommendedName>
</protein>
<keyword evidence="6" id="KW-0249">Electron transport</keyword>
<evidence type="ECO:0000256" key="3">
    <source>
        <dbReference type="ARBA" id="ARBA00011355"/>
    </source>
</evidence>
<dbReference type="InterPro" id="IPR014729">
    <property type="entry name" value="Rossmann-like_a/b/a_fold"/>
</dbReference>
<dbReference type="PANTHER" id="PTHR21294">
    <property type="entry name" value="ELECTRON TRANSFER FLAVOPROTEIN BETA-SUBUNIT"/>
    <property type="match status" value="1"/>
</dbReference>
<comment type="similarity">
    <text evidence="2">Belongs to the ETF beta-subunit/FixA family.</text>
</comment>
<comment type="subunit">
    <text evidence="3">Heterodimer of an alpha and a beta subunit.</text>
</comment>
<reference evidence="9" key="1">
    <citation type="journal article" date="2014" name="Int. J. Syst. Evol. Microbiol.">
        <title>Complete genome sequence of Corynebacterium casei LMG S-19264T (=DSM 44701T), isolated from a smear-ripened cheese.</title>
        <authorList>
            <consortium name="US DOE Joint Genome Institute (JGI-PGF)"/>
            <person name="Walter F."/>
            <person name="Albersmeier A."/>
            <person name="Kalinowski J."/>
            <person name="Ruckert C."/>
        </authorList>
    </citation>
    <scope>NUCLEOTIDE SEQUENCE</scope>
    <source>
        <strain evidence="9">CGMCC 1.12187</strain>
    </source>
</reference>
<comment type="cofactor">
    <cofactor evidence="1">
        <name>FAD</name>
        <dbReference type="ChEBI" id="CHEBI:57692"/>
    </cofactor>
</comment>
<evidence type="ECO:0000256" key="7">
    <source>
        <dbReference type="ARBA" id="ARBA00025649"/>
    </source>
</evidence>
<dbReference type="Proteomes" id="UP000638848">
    <property type="component" value="Unassembled WGS sequence"/>
</dbReference>
<dbReference type="PANTHER" id="PTHR21294:SF8">
    <property type="entry name" value="ELECTRON TRANSFER FLAVOPROTEIN SUBUNIT BETA"/>
    <property type="match status" value="1"/>
</dbReference>
<name>A0A917H2K6_9MICC</name>